<keyword evidence="3" id="KW-1185">Reference proteome</keyword>
<evidence type="ECO:0000313" key="2">
    <source>
        <dbReference type="EMBL" id="KAJ1092520.1"/>
    </source>
</evidence>
<accession>A0AAV7LLR0</accession>
<dbReference type="AlphaFoldDB" id="A0AAV7LLR0"/>
<gene>
    <name evidence="2" type="ORF">NDU88_005630</name>
</gene>
<feature type="compositionally biased region" description="Polar residues" evidence="1">
    <location>
        <begin position="124"/>
        <end position="133"/>
    </location>
</feature>
<comment type="caution">
    <text evidence="2">The sequence shown here is derived from an EMBL/GenBank/DDBJ whole genome shotgun (WGS) entry which is preliminary data.</text>
</comment>
<proteinExistence type="predicted"/>
<dbReference type="EMBL" id="JANPWB010000015">
    <property type="protein sequence ID" value="KAJ1092520.1"/>
    <property type="molecule type" value="Genomic_DNA"/>
</dbReference>
<sequence length="142" mass="15482">MSALLDSYDPVPWREAGVSCQGEFCDDEDLCSFQELQDGNALETGQFLAYNALVLEGMTTWLVDMESLPSPPHPPQLWVTVHFDTQLGSQRVLYAALKAADAALVVLGMPRWNTSRGGIAMRNGAQTSETGVPQHSPEAYPV</sequence>
<dbReference type="Proteomes" id="UP001066276">
    <property type="component" value="Chromosome 11"/>
</dbReference>
<protein>
    <submittedName>
        <fullName evidence="2">Uncharacterized protein</fullName>
    </submittedName>
</protein>
<feature type="region of interest" description="Disordered" evidence="1">
    <location>
        <begin position="119"/>
        <end position="142"/>
    </location>
</feature>
<reference evidence="2" key="1">
    <citation type="journal article" date="2022" name="bioRxiv">
        <title>Sequencing and chromosome-scale assembly of the giantPleurodeles waltlgenome.</title>
        <authorList>
            <person name="Brown T."/>
            <person name="Elewa A."/>
            <person name="Iarovenko S."/>
            <person name="Subramanian E."/>
            <person name="Araus A.J."/>
            <person name="Petzold A."/>
            <person name="Susuki M."/>
            <person name="Suzuki K.-i.T."/>
            <person name="Hayashi T."/>
            <person name="Toyoda A."/>
            <person name="Oliveira C."/>
            <person name="Osipova E."/>
            <person name="Leigh N.D."/>
            <person name="Simon A."/>
            <person name="Yun M.H."/>
        </authorList>
    </citation>
    <scope>NUCLEOTIDE SEQUENCE</scope>
    <source>
        <strain evidence="2">20211129_DDA</strain>
        <tissue evidence="2">Liver</tissue>
    </source>
</reference>
<evidence type="ECO:0000256" key="1">
    <source>
        <dbReference type="SAM" id="MobiDB-lite"/>
    </source>
</evidence>
<evidence type="ECO:0000313" key="3">
    <source>
        <dbReference type="Proteomes" id="UP001066276"/>
    </source>
</evidence>
<organism evidence="2 3">
    <name type="scientific">Pleurodeles waltl</name>
    <name type="common">Iberian ribbed newt</name>
    <dbReference type="NCBI Taxonomy" id="8319"/>
    <lineage>
        <taxon>Eukaryota</taxon>
        <taxon>Metazoa</taxon>
        <taxon>Chordata</taxon>
        <taxon>Craniata</taxon>
        <taxon>Vertebrata</taxon>
        <taxon>Euteleostomi</taxon>
        <taxon>Amphibia</taxon>
        <taxon>Batrachia</taxon>
        <taxon>Caudata</taxon>
        <taxon>Salamandroidea</taxon>
        <taxon>Salamandridae</taxon>
        <taxon>Pleurodelinae</taxon>
        <taxon>Pleurodeles</taxon>
    </lineage>
</organism>
<name>A0AAV7LLR0_PLEWA</name>